<dbReference type="RefSeq" id="WP_201653762.1">
    <property type="nucleotide sequence ID" value="NZ_JAEQNC010000002.1"/>
</dbReference>
<evidence type="ECO:0000256" key="5">
    <source>
        <dbReference type="SAM" id="Phobius"/>
    </source>
</evidence>
<dbReference type="Proteomes" id="UP000633219">
    <property type="component" value="Unassembled WGS sequence"/>
</dbReference>
<evidence type="ECO:0000259" key="6">
    <source>
        <dbReference type="Pfam" id="PF13515"/>
    </source>
</evidence>
<keyword evidence="2 5" id="KW-0812">Transmembrane</keyword>
<name>A0A936YR68_9HYPH</name>
<dbReference type="EMBL" id="JAEQNC010000002">
    <property type="protein sequence ID" value="MBL0371296.1"/>
    <property type="molecule type" value="Genomic_DNA"/>
</dbReference>
<evidence type="ECO:0000256" key="3">
    <source>
        <dbReference type="ARBA" id="ARBA00022989"/>
    </source>
</evidence>
<feature type="domain" description="Integral membrane bound transporter" evidence="6">
    <location>
        <begin position="26"/>
        <end position="146"/>
    </location>
</feature>
<dbReference type="AlphaFoldDB" id="A0A936YR68"/>
<gene>
    <name evidence="7" type="ORF">JJB09_04585</name>
</gene>
<evidence type="ECO:0000256" key="4">
    <source>
        <dbReference type="ARBA" id="ARBA00023136"/>
    </source>
</evidence>
<protein>
    <submittedName>
        <fullName evidence="7">FUSC family protein</fullName>
    </submittedName>
</protein>
<reference evidence="7" key="1">
    <citation type="submission" date="2021-01" db="EMBL/GenBank/DDBJ databases">
        <title>Rhizobium sp. strain KVB221 16S ribosomal RNA gene Genome sequencing and assembly.</title>
        <authorList>
            <person name="Kang M."/>
        </authorList>
    </citation>
    <scope>NUCLEOTIDE SEQUENCE</scope>
    <source>
        <strain evidence="7">KVB221</strain>
    </source>
</reference>
<feature type="transmembrane region" description="Helical" evidence="5">
    <location>
        <begin position="12"/>
        <end position="30"/>
    </location>
</feature>
<comment type="subcellular location">
    <subcellularLocation>
        <location evidence="1">Membrane</location>
        <topology evidence="1">Multi-pass membrane protein</topology>
    </subcellularLocation>
</comment>
<evidence type="ECO:0000313" key="7">
    <source>
        <dbReference type="EMBL" id="MBL0371296.1"/>
    </source>
</evidence>
<dbReference type="GO" id="GO:0016020">
    <property type="term" value="C:membrane"/>
    <property type="evidence" value="ECO:0007669"/>
    <property type="project" value="UniProtKB-SubCell"/>
</dbReference>
<proteinExistence type="predicted"/>
<organism evidence="7 8">
    <name type="scientific">Rhizobium setariae</name>
    <dbReference type="NCBI Taxonomy" id="2801340"/>
    <lineage>
        <taxon>Bacteria</taxon>
        <taxon>Pseudomonadati</taxon>
        <taxon>Pseudomonadota</taxon>
        <taxon>Alphaproteobacteria</taxon>
        <taxon>Hyphomicrobiales</taxon>
        <taxon>Rhizobiaceae</taxon>
        <taxon>Rhizobium/Agrobacterium group</taxon>
        <taxon>Rhizobium</taxon>
    </lineage>
</organism>
<feature type="transmembrane region" description="Helical" evidence="5">
    <location>
        <begin position="64"/>
        <end position="81"/>
    </location>
</feature>
<keyword evidence="8" id="KW-1185">Reference proteome</keyword>
<keyword evidence="3 5" id="KW-1133">Transmembrane helix</keyword>
<keyword evidence="4 5" id="KW-0472">Membrane</keyword>
<feature type="transmembrane region" description="Helical" evidence="5">
    <location>
        <begin position="88"/>
        <end position="114"/>
    </location>
</feature>
<accession>A0A936YR68</accession>
<evidence type="ECO:0000256" key="1">
    <source>
        <dbReference type="ARBA" id="ARBA00004141"/>
    </source>
</evidence>
<comment type="caution">
    <text evidence="7">The sequence shown here is derived from an EMBL/GenBank/DDBJ whole genome shotgun (WGS) entry which is preliminary data.</text>
</comment>
<sequence>MWSEAAARLKAAFTRVVASAVAAALAYWLARALLGQPRPIFAAITAIICLAPGILNHFRQSVNLLIGVTIGIVMGELVFLIPQEIGELRIAIAVFVAMFLGSALSPLPVVPIQAGVSALLVILMGPQTAGVPRFLDVIIGIVVGLTIAVVFFRSRLKISD</sequence>
<feature type="transmembrane region" description="Helical" evidence="5">
    <location>
        <begin position="134"/>
        <end position="152"/>
    </location>
</feature>
<dbReference type="InterPro" id="IPR049453">
    <property type="entry name" value="Memb_transporter_dom"/>
</dbReference>
<evidence type="ECO:0000256" key="2">
    <source>
        <dbReference type="ARBA" id="ARBA00022692"/>
    </source>
</evidence>
<evidence type="ECO:0000313" key="8">
    <source>
        <dbReference type="Proteomes" id="UP000633219"/>
    </source>
</evidence>
<dbReference type="Pfam" id="PF13515">
    <property type="entry name" value="FUSC_2"/>
    <property type="match status" value="1"/>
</dbReference>